<feature type="compositionally biased region" description="Pro residues" evidence="1">
    <location>
        <begin position="145"/>
        <end position="157"/>
    </location>
</feature>
<feature type="region of interest" description="Disordered" evidence="1">
    <location>
        <begin position="138"/>
        <end position="157"/>
    </location>
</feature>
<reference evidence="2" key="2">
    <citation type="submission" date="2014-06" db="EMBL/GenBank/DDBJ databases">
        <authorList>
            <person name="Aslett M."/>
        </authorList>
    </citation>
    <scope>NUCLEOTIDE SEQUENCE</scope>
</reference>
<dbReference type="GO" id="GO:0016301">
    <property type="term" value="F:kinase activity"/>
    <property type="evidence" value="ECO:0007669"/>
    <property type="project" value="UniProtKB-KW"/>
</dbReference>
<evidence type="ECO:0000256" key="1">
    <source>
        <dbReference type="SAM" id="MobiDB-lite"/>
    </source>
</evidence>
<reference evidence="2 3" key="1">
    <citation type="journal article" date="2013" name="Nature">
        <title>The genomes of four tapeworm species reveal adaptations to parasitism.</title>
        <authorList>
            <person name="Tsai I.J."/>
            <person name="Zarowiecki M."/>
            <person name="Holroyd N."/>
            <person name="Garciarrubio A."/>
            <person name="Sanchez-Flores A."/>
            <person name="Brooks K.L."/>
            <person name="Tracey A."/>
            <person name="Bobes R.J."/>
            <person name="Fragoso G."/>
            <person name="Sciutto E."/>
            <person name="Aslett M."/>
            <person name="Beasley H."/>
            <person name="Bennett H.M."/>
            <person name="Cai J."/>
            <person name="Camicia F."/>
            <person name="Clark R."/>
            <person name="Cucher M."/>
            <person name="De Silva N."/>
            <person name="Day T.A."/>
            <person name="Deplazes P."/>
            <person name="Estrada K."/>
            <person name="Fernandez C."/>
            <person name="Holland P.W."/>
            <person name="Hou J."/>
            <person name="Hu S."/>
            <person name="Huckvale T."/>
            <person name="Hung S.S."/>
            <person name="Kamenetzky L."/>
            <person name="Keane J.A."/>
            <person name="Kiss F."/>
            <person name="Koziol U."/>
            <person name="Lambert O."/>
            <person name="Liu K."/>
            <person name="Luo X."/>
            <person name="Luo Y."/>
            <person name="Macchiaroli N."/>
            <person name="Nichol S."/>
            <person name="Paps J."/>
            <person name="Parkinson J."/>
            <person name="Pouchkina-Stantcheva N."/>
            <person name="Riddiford N."/>
            <person name="Rosenzvit M."/>
            <person name="Salinas G."/>
            <person name="Wasmuth J.D."/>
            <person name="Zamanian M."/>
            <person name="Zheng Y."/>
            <person name="Cai X."/>
            <person name="Soberon X."/>
            <person name="Olson P.D."/>
            <person name="Laclette J.P."/>
            <person name="Brehm K."/>
            <person name="Berriman M."/>
            <person name="Garciarrubio A."/>
            <person name="Bobes R.J."/>
            <person name="Fragoso G."/>
            <person name="Sanchez-Flores A."/>
            <person name="Estrada K."/>
            <person name="Cevallos M.A."/>
            <person name="Morett E."/>
            <person name="Gonzalez V."/>
            <person name="Portillo T."/>
            <person name="Ochoa-Leyva A."/>
            <person name="Jose M.V."/>
            <person name="Sciutto E."/>
            <person name="Landa A."/>
            <person name="Jimenez L."/>
            <person name="Valdes V."/>
            <person name="Carrero J.C."/>
            <person name="Larralde C."/>
            <person name="Morales-Montor J."/>
            <person name="Limon-Lason J."/>
            <person name="Soberon X."/>
            <person name="Laclette J.P."/>
        </authorList>
    </citation>
    <scope>NUCLEOTIDE SEQUENCE [LARGE SCALE GENOMIC DNA]</scope>
</reference>
<dbReference type="AlphaFoldDB" id="A0A068WM04"/>
<keyword evidence="2" id="KW-0418">Kinase</keyword>
<organism evidence="2">
    <name type="scientific">Echinococcus granulosus</name>
    <name type="common">Hydatid tapeworm</name>
    <dbReference type="NCBI Taxonomy" id="6210"/>
    <lineage>
        <taxon>Eukaryota</taxon>
        <taxon>Metazoa</taxon>
        <taxon>Spiralia</taxon>
        <taxon>Lophotrochozoa</taxon>
        <taxon>Platyhelminthes</taxon>
        <taxon>Cestoda</taxon>
        <taxon>Eucestoda</taxon>
        <taxon>Cyclophyllidea</taxon>
        <taxon>Taeniidae</taxon>
        <taxon>Echinococcus</taxon>
        <taxon>Echinococcus granulosus group</taxon>
    </lineage>
</organism>
<keyword evidence="2" id="KW-0808">Transferase</keyword>
<dbReference type="OrthoDB" id="9978460at2759"/>
<sequence length="179" mass="19655">MTGIRIPTWRASSGRMMSDICHFCSKNQNTRNLVLLDPMALSPLSPLLNLMQHHPLPRPTLTGILWLTPLDALSPFYRVPIPDMEEQQDSEDNGHERGDDGYTTLICLRFLAVAALLVNWVAWISRVESYAALGSSPGSLASVADPPPSDHLPQTIPTPIPFPSLQAPPTAISVPFLRP</sequence>
<accession>A0A068WM04</accession>
<evidence type="ECO:0000313" key="3">
    <source>
        <dbReference type="Proteomes" id="UP000492820"/>
    </source>
</evidence>
<name>A0A068WM04_ECHGR</name>
<evidence type="ECO:0000313" key="2">
    <source>
        <dbReference type="EMBL" id="CDS18686.1"/>
    </source>
</evidence>
<dbReference type="Proteomes" id="UP000492820">
    <property type="component" value="Unassembled WGS sequence"/>
</dbReference>
<reference evidence="4" key="3">
    <citation type="submission" date="2020-10" db="UniProtKB">
        <authorList>
            <consortium name="WormBaseParasite"/>
        </authorList>
    </citation>
    <scope>IDENTIFICATION</scope>
</reference>
<proteinExistence type="predicted"/>
<gene>
    <name evidence="2" type="ORF">EgrG_000650840</name>
</gene>
<dbReference type="WBParaSite" id="EgrG_000650840">
    <property type="protein sequence ID" value="EgrG_000650840"/>
    <property type="gene ID" value="EgrG_000650840"/>
</dbReference>
<dbReference type="EMBL" id="LK028578">
    <property type="protein sequence ID" value="CDS18686.1"/>
    <property type="molecule type" value="Genomic_DNA"/>
</dbReference>
<evidence type="ECO:0000313" key="4">
    <source>
        <dbReference type="WBParaSite" id="EgrG_000650840"/>
    </source>
</evidence>
<protein>
    <submittedName>
        <fullName evidence="2 4">Protein kinase</fullName>
    </submittedName>
</protein>